<feature type="domain" description="Nudix hydrolase" evidence="3">
    <location>
        <begin position="82"/>
        <end position="208"/>
    </location>
</feature>
<dbReference type="InterPro" id="IPR000086">
    <property type="entry name" value="NUDIX_hydrolase_dom"/>
</dbReference>
<protein>
    <submittedName>
        <fullName evidence="4">NUDIX hydrolase N-terminal domain-containing protein</fullName>
    </submittedName>
</protein>
<evidence type="ECO:0000313" key="4">
    <source>
        <dbReference type="EMBL" id="MFD2610639.1"/>
    </source>
</evidence>
<dbReference type="PANTHER" id="PTHR43736:SF1">
    <property type="entry name" value="DIHYDRONEOPTERIN TRIPHOSPHATE DIPHOSPHATASE"/>
    <property type="match status" value="1"/>
</dbReference>
<evidence type="ECO:0000256" key="1">
    <source>
        <dbReference type="ARBA" id="ARBA00022801"/>
    </source>
</evidence>
<dbReference type="Proteomes" id="UP001597475">
    <property type="component" value="Unassembled WGS sequence"/>
</dbReference>
<evidence type="ECO:0000256" key="2">
    <source>
        <dbReference type="RuleBase" id="RU003476"/>
    </source>
</evidence>
<dbReference type="InterPro" id="IPR059176">
    <property type="entry name" value="UDP-X_N"/>
</dbReference>
<dbReference type="InterPro" id="IPR020476">
    <property type="entry name" value="Nudix_hydrolase"/>
</dbReference>
<dbReference type="InterPro" id="IPR020084">
    <property type="entry name" value="NUDIX_hydrolase_CS"/>
</dbReference>
<dbReference type="PANTHER" id="PTHR43736">
    <property type="entry name" value="ADP-RIBOSE PYROPHOSPHATASE"/>
    <property type="match status" value="1"/>
</dbReference>
<dbReference type="GO" id="GO:0016787">
    <property type="term" value="F:hydrolase activity"/>
    <property type="evidence" value="ECO:0007669"/>
    <property type="project" value="UniProtKB-KW"/>
</dbReference>
<dbReference type="InterPro" id="IPR015797">
    <property type="entry name" value="NUDIX_hydrolase-like_dom_sf"/>
</dbReference>
<dbReference type="Gene3D" id="6.10.250.1120">
    <property type="match status" value="1"/>
</dbReference>
<name>A0ABW5P861_9DEIO</name>
<evidence type="ECO:0000313" key="5">
    <source>
        <dbReference type="Proteomes" id="UP001597475"/>
    </source>
</evidence>
<dbReference type="PRINTS" id="PR00502">
    <property type="entry name" value="NUDIXFAMILY"/>
</dbReference>
<dbReference type="EMBL" id="JBHUMK010000073">
    <property type="protein sequence ID" value="MFD2610639.1"/>
    <property type="molecule type" value="Genomic_DNA"/>
</dbReference>
<keyword evidence="1 2" id="KW-0378">Hydrolase</keyword>
<accession>A0ABW5P861</accession>
<comment type="similarity">
    <text evidence="2">Belongs to the Nudix hydrolase family.</text>
</comment>
<organism evidence="4 5">
    <name type="scientific">Deinococcus taklimakanensis</name>
    <dbReference type="NCBI Taxonomy" id="536443"/>
    <lineage>
        <taxon>Bacteria</taxon>
        <taxon>Thermotogati</taxon>
        <taxon>Deinococcota</taxon>
        <taxon>Deinococci</taxon>
        <taxon>Deinococcales</taxon>
        <taxon>Deinococcaceae</taxon>
        <taxon>Deinococcus</taxon>
    </lineage>
</organism>
<comment type="caution">
    <text evidence="4">The sequence shown here is derived from an EMBL/GenBank/DDBJ whole genome shotgun (WGS) entry which is preliminary data.</text>
</comment>
<proteinExistence type="inferred from homology"/>
<sequence length="281" mass="30329">MSREAASPVTPAPVAPGHSTPALVAQELRALALTGLTYGQNPYDVDRFRRILALSADLAAAGQPVTGPEVRRAYLQNLAHVTPLLAVEAVVVRPGRVLLIRRTDTGLWSLPGGMAEVGETPAGGAERELFEETGLRGRAAQLLGVLDARYAPNRHGLHLVTPIFLVEADGEPRPTLEASEVAFHDWDVLPPLHPGHARSLAVARQALRTGQPFFDREPERDLHAQGLTVQEGPGAAPVHKARTFPGHWKVRLARLLTRGGGWLLLQRPHTKNPATPEGRPD</sequence>
<dbReference type="Gene3D" id="3.90.79.10">
    <property type="entry name" value="Nucleoside Triphosphate Pyrophosphohydrolase"/>
    <property type="match status" value="1"/>
</dbReference>
<dbReference type="Pfam" id="PF12535">
    <property type="entry name" value="Nudix_N"/>
    <property type="match status" value="1"/>
</dbReference>
<dbReference type="PROSITE" id="PS51462">
    <property type="entry name" value="NUDIX"/>
    <property type="match status" value="1"/>
</dbReference>
<reference evidence="5" key="1">
    <citation type="journal article" date="2019" name="Int. J. Syst. Evol. Microbiol.">
        <title>The Global Catalogue of Microorganisms (GCM) 10K type strain sequencing project: providing services to taxonomists for standard genome sequencing and annotation.</title>
        <authorList>
            <consortium name="The Broad Institute Genomics Platform"/>
            <consortium name="The Broad Institute Genome Sequencing Center for Infectious Disease"/>
            <person name="Wu L."/>
            <person name="Ma J."/>
        </authorList>
    </citation>
    <scope>NUCLEOTIDE SEQUENCE [LARGE SCALE GENOMIC DNA]</scope>
    <source>
        <strain evidence="5">KCTC 33842</strain>
    </source>
</reference>
<dbReference type="SUPFAM" id="SSF55811">
    <property type="entry name" value="Nudix"/>
    <property type="match status" value="1"/>
</dbReference>
<evidence type="ECO:0000259" key="3">
    <source>
        <dbReference type="PROSITE" id="PS51462"/>
    </source>
</evidence>
<keyword evidence="5" id="KW-1185">Reference proteome</keyword>
<gene>
    <name evidence="4" type="ORF">ACFSR9_14545</name>
</gene>
<dbReference type="PROSITE" id="PS00893">
    <property type="entry name" value="NUDIX_BOX"/>
    <property type="match status" value="1"/>
</dbReference>
<dbReference type="Pfam" id="PF00293">
    <property type="entry name" value="NUDIX"/>
    <property type="match status" value="1"/>
</dbReference>